<sequence length="55" mass="6692">MLHFEKLLSSIAYLDLTSQFFKIFLRMQLSIHRLINFCLPVWDSHYHKKPHVYAN</sequence>
<dbReference type="AlphaFoldDB" id="A0A0E9PAN8"/>
<organism evidence="1">
    <name type="scientific">Anguilla anguilla</name>
    <name type="common">European freshwater eel</name>
    <name type="synonym">Muraena anguilla</name>
    <dbReference type="NCBI Taxonomy" id="7936"/>
    <lineage>
        <taxon>Eukaryota</taxon>
        <taxon>Metazoa</taxon>
        <taxon>Chordata</taxon>
        <taxon>Craniata</taxon>
        <taxon>Vertebrata</taxon>
        <taxon>Euteleostomi</taxon>
        <taxon>Actinopterygii</taxon>
        <taxon>Neopterygii</taxon>
        <taxon>Teleostei</taxon>
        <taxon>Anguilliformes</taxon>
        <taxon>Anguillidae</taxon>
        <taxon>Anguilla</taxon>
    </lineage>
</organism>
<name>A0A0E9PAN8_ANGAN</name>
<evidence type="ECO:0000313" key="1">
    <source>
        <dbReference type="EMBL" id="JAH01135.1"/>
    </source>
</evidence>
<accession>A0A0E9PAN8</accession>
<reference evidence="1" key="2">
    <citation type="journal article" date="2015" name="Fish Shellfish Immunol.">
        <title>Early steps in the European eel (Anguilla anguilla)-Vibrio vulnificus interaction in the gills: Role of the RtxA13 toxin.</title>
        <authorList>
            <person name="Callol A."/>
            <person name="Pajuelo D."/>
            <person name="Ebbesson L."/>
            <person name="Teles M."/>
            <person name="MacKenzie S."/>
            <person name="Amaro C."/>
        </authorList>
    </citation>
    <scope>NUCLEOTIDE SEQUENCE</scope>
</reference>
<reference evidence="1" key="1">
    <citation type="submission" date="2014-11" db="EMBL/GenBank/DDBJ databases">
        <authorList>
            <person name="Amaro Gonzalez C."/>
        </authorList>
    </citation>
    <scope>NUCLEOTIDE SEQUENCE</scope>
</reference>
<protein>
    <submittedName>
        <fullName evidence="1">Uncharacterized protein</fullName>
    </submittedName>
</protein>
<proteinExistence type="predicted"/>
<dbReference type="EMBL" id="GBXM01107442">
    <property type="protein sequence ID" value="JAH01135.1"/>
    <property type="molecule type" value="Transcribed_RNA"/>
</dbReference>